<sequence>MSHNHGHACHDEHTHSHGGDGHDHDHSDDITPALQDSLYRHIEFDKITALNEATYGSGKAICKKTWQERMNPEPELVSDCDEQLIVNIPFTGQVKLHSILLRSSDSPSAPKTLKVIINREDVDFSVAEEASGTQTFELSRTSEIQELPVKRARFNAVRRLALFFPDNFGSSGDRNSDESDSGNDGDEEVTRLSYLGFKGEWSQLGRAPVSILYEAAANPADHKVKGVGANAMGHGVGGRGGDGM</sequence>
<dbReference type="PANTHER" id="PTHR12175:SF1">
    <property type="entry name" value="PITH DOMAIN-CONTAINING PROTEIN 1"/>
    <property type="match status" value="1"/>
</dbReference>
<dbReference type="Gene3D" id="2.60.120.470">
    <property type="entry name" value="PITH domain"/>
    <property type="match status" value="1"/>
</dbReference>
<dbReference type="GO" id="GO:0005737">
    <property type="term" value="C:cytoplasm"/>
    <property type="evidence" value="ECO:0007669"/>
    <property type="project" value="UniProtKB-ARBA"/>
</dbReference>
<keyword evidence="5" id="KW-1185">Reference proteome</keyword>
<name>A0AAN6NE46_9PEZI</name>
<dbReference type="PANTHER" id="PTHR12175">
    <property type="entry name" value="AD039 HT014 THIOREDOXIN FAMILY TRP26"/>
    <property type="match status" value="1"/>
</dbReference>
<dbReference type="SUPFAM" id="SSF49785">
    <property type="entry name" value="Galactose-binding domain-like"/>
    <property type="match status" value="1"/>
</dbReference>
<evidence type="ECO:0000313" key="5">
    <source>
        <dbReference type="Proteomes" id="UP001303473"/>
    </source>
</evidence>
<dbReference type="Pfam" id="PF06201">
    <property type="entry name" value="PITH"/>
    <property type="match status" value="1"/>
</dbReference>
<organism evidence="4 5">
    <name type="scientific">Diplogelasinospora grovesii</name>
    <dbReference type="NCBI Taxonomy" id="303347"/>
    <lineage>
        <taxon>Eukaryota</taxon>
        <taxon>Fungi</taxon>
        <taxon>Dikarya</taxon>
        <taxon>Ascomycota</taxon>
        <taxon>Pezizomycotina</taxon>
        <taxon>Sordariomycetes</taxon>
        <taxon>Sordariomycetidae</taxon>
        <taxon>Sordariales</taxon>
        <taxon>Diplogelasinosporaceae</taxon>
        <taxon>Diplogelasinospora</taxon>
    </lineage>
</organism>
<feature type="compositionally biased region" description="Basic and acidic residues" evidence="2">
    <location>
        <begin position="8"/>
        <end position="29"/>
    </location>
</feature>
<dbReference type="InterPro" id="IPR010400">
    <property type="entry name" value="PITH_dom"/>
</dbReference>
<dbReference type="EMBL" id="MU853765">
    <property type="protein sequence ID" value="KAK3943511.1"/>
    <property type="molecule type" value="Genomic_DNA"/>
</dbReference>
<protein>
    <submittedName>
        <fullName evidence="4">PITH domain-containing protein</fullName>
    </submittedName>
</protein>
<dbReference type="AlphaFoldDB" id="A0AAN6NE46"/>
<evidence type="ECO:0000313" key="4">
    <source>
        <dbReference type="EMBL" id="KAK3943511.1"/>
    </source>
</evidence>
<dbReference type="PROSITE" id="PS51532">
    <property type="entry name" value="PITH"/>
    <property type="match status" value="1"/>
</dbReference>
<feature type="region of interest" description="Disordered" evidence="2">
    <location>
        <begin position="1"/>
        <end position="31"/>
    </location>
</feature>
<dbReference type="InterPro" id="IPR045099">
    <property type="entry name" value="PITH1-like"/>
</dbReference>
<evidence type="ECO:0000256" key="2">
    <source>
        <dbReference type="SAM" id="MobiDB-lite"/>
    </source>
</evidence>
<evidence type="ECO:0000259" key="3">
    <source>
        <dbReference type="PROSITE" id="PS51532"/>
    </source>
</evidence>
<gene>
    <name evidence="4" type="ORF">QBC46DRAFT_281735</name>
</gene>
<reference evidence="5" key="1">
    <citation type="journal article" date="2023" name="Mol. Phylogenet. Evol.">
        <title>Genome-scale phylogeny and comparative genomics of the fungal order Sordariales.</title>
        <authorList>
            <person name="Hensen N."/>
            <person name="Bonometti L."/>
            <person name="Westerberg I."/>
            <person name="Brannstrom I.O."/>
            <person name="Guillou S."/>
            <person name="Cros-Aarteil S."/>
            <person name="Calhoun S."/>
            <person name="Haridas S."/>
            <person name="Kuo A."/>
            <person name="Mondo S."/>
            <person name="Pangilinan J."/>
            <person name="Riley R."/>
            <person name="LaButti K."/>
            <person name="Andreopoulos B."/>
            <person name="Lipzen A."/>
            <person name="Chen C."/>
            <person name="Yan M."/>
            <person name="Daum C."/>
            <person name="Ng V."/>
            <person name="Clum A."/>
            <person name="Steindorff A."/>
            <person name="Ohm R.A."/>
            <person name="Martin F."/>
            <person name="Silar P."/>
            <person name="Natvig D.O."/>
            <person name="Lalanne C."/>
            <person name="Gautier V."/>
            <person name="Ament-Velasquez S.L."/>
            <person name="Kruys A."/>
            <person name="Hutchinson M.I."/>
            <person name="Powell A.J."/>
            <person name="Barry K."/>
            <person name="Miller A.N."/>
            <person name="Grigoriev I.V."/>
            <person name="Debuchy R."/>
            <person name="Gladieux P."/>
            <person name="Hiltunen Thoren M."/>
            <person name="Johannesson H."/>
        </authorList>
    </citation>
    <scope>NUCLEOTIDE SEQUENCE [LARGE SCALE GENOMIC DNA]</scope>
    <source>
        <strain evidence="5">CBS 340.73</strain>
    </source>
</reference>
<accession>A0AAN6NE46</accession>
<dbReference type="InterPro" id="IPR037047">
    <property type="entry name" value="PITH_dom_sf"/>
</dbReference>
<evidence type="ECO:0000256" key="1">
    <source>
        <dbReference type="ARBA" id="ARBA00025788"/>
    </source>
</evidence>
<comment type="similarity">
    <text evidence="1">Belongs to the PITHD1 family.</text>
</comment>
<comment type="caution">
    <text evidence="4">The sequence shown here is derived from an EMBL/GenBank/DDBJ whole genome shotgun (WGS) entry which is preliminary data.</text>
</comment>
<feature type="domain" description="PITH" evidence="3">
    <location>
        <begin position="27"/>
        <end position="217"/>
    </location>
</feature>
<dbReference type="GO" id="GO:0005634">
    <property type="term" value="C:nucleus"/>
    <property type="evidence" value="ECO:0007669"/>
    <property type="project" value="TreeGrafter"/>
</dbReference>
<dbReference type="InterPro" id="IPR008979">
    <property type="entry name" value="Galactose-bd-like_sf"/>
</dbReference>
<proteinExistence type="inferred from homology"/>
<dbReference type="Proteomes" id="UP001303473">
    <property type="component" value="Unassembled WGS sequence"/>
</dbReference>